<keyword evidence="3" id="KW-1185">Reference proteome</keyword>
<dbReference type="RefSeq" id="WP_069313650.1">
    <property type="nucleotide sequence ID" value="NZ_MDTU01000001.1"/>
</dbReference>
<feature type="transmembrane region" description="Helical" evidence="1">
    <location>
        <begin position="40"/>
        <end position="59"/>
    </location>
</feature>
<proteinExistence type="predicted"/>
<evidence type="ECO:0000256" key="1">
    <source>
        <dbReference type="SAM" id="Phobius"/>
    </source>
</evidence>
<organism evidence="2 3">
    <name type="scientific">Piscirickettsia litoralis</name>
    <dbReference type="NCBI Taxonomy" id="1891921"/>
    <lineage>
        <taxon>Bacteria</taxon>
        <taxon>Pseudomonadati</taxon>
        <taxon>Pseudomonadota</taxon>
        <taxon>Gammaproteobacteria</taxon>
        <taxon>Thiotrichales</taxon>
        <taxon>Piscirickettsiaceae</taxon>
        <taxon>Piscirickettsia</taxon>
    </lineage>
</organism>
<dbReference type="Proteomes" id="UP000094329">
    <property type="component" value="Unassembled WGS sequence"/>
</dbReference>
<keyword evidence="1" id="KW-0472">Membrane</keyword>
<sequence>MNYSGCDEPTIVLNDKEREFIAAQVSAYSVREKKRKLNRMIISSALGLFVIIFLSSFLFSEELSLKHHDQIHNIQEVNEKDQAIKTNSLNKKLIKWQLVMLVPGISATLKGAEGQIITVNLGESLEGLGKINNITSTEVVAQDGHLSLGGSV</sequence>
<keyword evidence="1" id="KW-0812">Transmembrane</keyword>
<keyword evidence="1" id="KW-1133">Transmembrane helix</keyword>
<comment type="caution">
    <text evidence="2">The sequence shown here is derived from an EMBL/GenBank/DDBJ whole genome shotgun (WGS) entry which is preliminary data.</text>
</comment>
<evidence type="ECO:0000313" key="2">
    <source>
        <dbReference type="EMBL" id="ODN43854.1"/>
    </source>
</evidence>
<reference evidence="2 3" key="1">
    <citation type="submission" date="2016-08" db="EMBL/GenBank/DDBJ databases">
        <title>Draft genome sequence of Candidatus Piscirickettsia litoralis, from seawater.</title>
        <authorList>
            <person name="Wan X."/>
            <person name="Lee A.J."/>
            <person name="Hou S."/>
            <person name="Donachie S.P."/>
        </authorList>
    </citation>
    <scope>NUCLEOTIDE SEQUENCE [LARGE SCALE GENOMIC DNA]</scope>
    <source>
        <strain evidence="2 3">Y2</strain>
    </source>
</reference>
<name>A0ABX3A5F0_9GAMM</name>
<protein>
    <submittedName>
        <fullName evidence="2">Uncharacterized protein</fullName>
    </submittedName>
</protein>
<gene>
    <name evidence="2" type="ORF">BGC07_14360</name>
</gene>
<dbReference type="EMBL" id="MDTU01000001">
    <property type="protein sequence ID" value="ODN43854.1"/>
    <property type="molecule type" value="Genomic_DNA"/>
</dbReference>
<accession>A0ABX3A5F0</accession>
<evidence type="ECO:0000313" key="3">
    <source>
        <dbReference type="Proteomes" id="UP000094329"/>
    </source>
</evidence>